<dbReference type="PANTHER" id="PTHR46306:SF1">
    <property type="entry name" value="BTB_POZ DOMAIN-CONTAINING PROTEIN 9"/>
    <property type="match status" value="1"/>
</dbReference>
<keyword evidence="4" id="KW-1185">Reference proteome</keyword>
<evidence type="ECO:0000313" key="4">
    <source>
        <dbReference type="Proteomes" id="UP000018888"/>
    </source>
</evidence>
<dbReference type="InterPro" id="IPR011333">
    <property type="entry name" value="SKP1/BTB/POZ_sf"/>
</dbReference>
<dbReference type="HOGENOM" id="CLU_021542_0_0_1"/>
<accession>U9T4P5</accession>
<dbReference type="Gene3D" id="3.30.710.10">
    <property type="entry name" value="Potassium Channel Kv1.1, Chain A"/>
    <property type="match status" value="1"/>
</dbReference>
<reference evidence="2" key="2">
    <citation type="submission" date="2013-07" db="EMBL/GenBank/DDBJ databases">
        <title>The genome of an arbuscular mycorrhizal fungus provides insights into the evolution of the oldest plant symbiosis.</title>
        <authorList>
            <consortium name="DOE Joint Genome Institute"/>
            <person name="Tisserant E."/>
            <person name="Malbreil M."/>
            <person name="Kuo A."/>
            <person name="Kohler A."/>
            <person name="Symeonidi A."/>
            <person name="Balestrini R."/>
            <person name="Charron P."/>
            <person name="Duensing N."/>
            <person name="Frei-dit-Frey N."/>
            <person name="Gianinazzi-Pearson V."/>
            <person name="Gilbert B."/>
            <person name="Handa Y."/>
            <person name="Hijri M."/>
            <person name="Kaul R."/>
            <person name="Kawaguchi M."/>
            <person name="Krajinski F."/>
            <person name="Lammers P."/>
            <person name="Lapierre D."/>
            <person name="Masclaux F.G."/>
            <person name="Murat C."/>
            <person name="Morin E."/>
            <person name="Ndikumana S."/>
            <person name="Pagni M."/>
            <person name="Petitpierre D."/>
            <person name="Requena N."/>
            <person name="Rosikiewicz P."/>
            <person name="Riley R."/>
            <person name="Saito K."/>
            <person name="San Clemente H."/>
            <person name="Shapiro H."/>
            <person name="van Tuinen D."/>
            <person name="Becard G."/>
            <person name="Bonfante P."/>
            <person name="Paszkowski U."/>
            <person name="Shachar-Hill Y."/>
            <person name="Young J.P."/>
            <person name="Sanders I.R."/>
            <person name="Henrissat B."/>
            <person name="Rensing S.A."/>
            <person name="Grigoriev I.V."/>
            <person name="Corradi N."/>
            <person name="Roux C."/>
            <person name="Martin F."/>
        </authorList>
    </citation>
    <scope>NUCLEOTIDE SEQUENCE</scope>
    <source>
        <strain evidence="2">DAOM 197198</strain>
    </source>
</reference>
<evidence type="ECO:0000259" key="1">
    <source>
        <dbReference type="Pfam" id="PF00651"/>
    </source>
</evidence>
<dbReference type="GO" id="GO:0005737">
    <property type="term" value="C:cytoplasm"/>
    <property type="evidence" value="ECO:0007669"/>
    <property type="project" value="TreeGrafter"/>
</dbReference>
<dbReference type="VEuPathDB" id="FungiDB:RhiirFUN_000689"/>
<dbReference type="PANTHER" id="PTHR46306">
    <property type="entry name" value="BTB/POZ DOMAIN-CONTAINING PROTEIN 9"/>
    <property type="match status" value="1"/>
</dbReference>
<dbReference type="EMBL" id="AUPC02000009">
    <property type="protein sequence ID" value="POG81702.1"/>
    <property type="molecule type" value="Genomic_DNA"/>
</dbReference>
<feature type="domain" description="BTB" evidence="1">
    <location>
        <begin position="7"/>
        <end position="62"/>
    </location>
</feature>
<dbReference type="AlphaFoldDB" id="U9T4P5"/>
<reference evidence="3 4" key="3">
    <citation type="journal article" date="2018" name="New Phytol.">
        <title>High intraspecific genome diversity in the model arbuscular mycorrhizal symbiont Rhizophagus irregularis.</title>
        <authorList>
            <person name="Chen E.C.H."/>
            <person name="Morin E."/>
            <person name="Beaudet D."/>
            <person name="Noel J."/>
            <person name="Yildirir G."/>
            <person name="Ndikumana S."/>
            <person name="Charron P."/>
            <person name="St-Onge C."/>
            <person name="Giorgi J."/>
            <person name="Kruger M."/>
            <person name="Marton T."/>
            <person name="Ropars J."/>
            <person name="Grigoriev I.V."/>
            <person name="Hainaut M."/>
            <person name="Henrissat B."/>
            <person name="Roux C."/>
            <person name="Martin F."/>
            <person name="Corradi N."/>
        </authorList>
    </citation>
    <scope>NUCLEOTIDE SEQUENCE [LARGE SCALE GENOMIC DNA]</scope>
    <source>
        <strain evidence="4">DAOM 181602 / DAOM 197198 / MUCL 43194</strain>
        <strain evidence="3">DAOM 197198</strain>
    </source>
</reference>
<organism evidence="2">
    <name type="scientific">Rhizophagus irregularis (strain DAOM 181602 / DAOM 197198 / MUCL 43194)</name>
    <name type="common">Arbuscular mycorrhizal fungus</name>
    <name type="synonym">Glomus intraradices</name>
    <dbReference type="NCBI Taxonomy" id="747089"/>
    <lineage>
        <taxon>Eukaryota</taxon>
        <taxon>Fungi</taxon>
        <taxon>Fungi incertae sedis</taxon>
        <taxon>Mucoromycota</taxon>
        <taxon>Glomeromycotina</taxon>
        <taxon>Glomeromycetes</taxon>
        <taxon>Glomerales</taxon>
        <taxon>Glomeraceae</taxon>
        <taxon>Rhizophagus</taxon>
    </lineage>
</organism>
<dbReference type="EMBL" id="KI296562">
    <property type="protein sequence ID" value="ESA01303.1"/>
    <property type="molecule type" value="Genomic_DNA"/>
</dbReference>
<protein>
    <recommendedName>
        <fullName evidence="1">BTB domain-containing protein</fullName>
    </recommendedName>
</protein>
<sequence>MIIFKKPNVLPTVFEMILKYIYTGELDYTKQLGEDIIELLVASHELFLEELFEQIQNYLITKQISWVHEITPSFYIMYLNLIIARNYKIIVLNLSAEGSLPFLSSKAFLSINKEILFCLLQRDDIPIEEITFWDYLIKWGLEQTLGLENENNDKSKWNNENYEALKLTLNQFIPLIRFLEISRTGLFYKVYPCITIIPNNIYEGIERFLNKDALSKSITLSLIVMELVMNLLEENVMDDLLGDDYIVDGYGFLFYNSSDNFIFSFENNDEKLSRVVNVSQAIMVHDSSGFNFSRSSLCMNGNSLHINNNNKKL</sequence>
<gene>
    <name evidence="3" type="ORF">GLOIN_2v1762940</name>
    <name evidence="2" type="ORF">GLOINDRAFT_7643</name>
</gene>
<evidence type="ECO:0000313" key="2">
    <source>
        <dbReference type="EMBL" id="ESA01303.1"/>
    </source>
</evidence>
<reference evidence="3 4" key="1">
    <citation type="journal article" date="2013" name="Proc. Natl. Acad. Sci. U.S.A.">
        <title>Genome of an arbuscular mycorrhizal fungus provides insight into the oldest plant symbiosis.</title>
        <authorList>
            <person name="Tisserant E."/>
            <person name="Malbreil M."/>
            <person name="Kuo A."/>
            <person name="Kohler A."/>
            <person name="Symeonidi A."/>
            <person name="Balestrini R."/>
            <person name="Charron P."/>
            <person name="Duensing N."/>
            <person name="Frei Dit Frey N."/>
            <person name="Gianinazzi-Pearson V."/>
            <person name="Gilbert L.B."/>
            <person name="Handa Y."/>
            <person name="Herr J.R."/>
            <person name="Hijri M."/>
            <person name="Koul R."/>
            <person name="Kawaguchi M."/>
            <person name="Krajinski F."/>
            <person name="Lammers P.J."/>
            <person name="Masclaux F.G."/>
            <person name="Murat C."/>
            <person name="Morin E."/>
            <person name="Ndikumana S."/>
            <person name="Pagni M."/>
            <person name="Petitpierre D."/>
            <person name="Requena N."/>
            <person name="Rosikiewicz P."/>
            <person name="Riley R."/>
            <person name="Saito K."/>
            <person name="San Clemente H."/>
            <person name="Shapiro H."/>
            <person name="van Tuinen D."/>
            <person name="Becard G."/>
            <person name="Bonfante P."/>
            <person name="Paszkowski U."/>
            <person name="Shachar-Hill Y.Y."/>
            <person name="Tuskan G.A."/>
            <person name="Young P.W."/>
            <person name="Sanders I.R."/>
            <person name="Henrissat B."/>
            <person name="Rensing S.A."/>
            <person name="Grigoriev I.V."/>
            <person name="Corradi N."/>
            <person name="Roux C."/>
            <person name="Martin F."/>
        </authorList>
    </citation>
    <scope>NUCLEOTIDE SEQUENCE [LARGE SCALE GENOMIC DNA]</scope>
    <source>
        <strain evidence="4">DAOM 181602 / DAOM 197198 / MUCL 43194</strain>
        <strain evidence="3">DAOM 197198</strain>
    </source>
</reference>
<dbReference type="InterPro" id="IPR000210">
    <property type="entry name" value="BTB/POZ_dom"/>
</dbReference>
<dbReference type="SUPFAM" id="SSF54695">
    <property type="entry name" value="POZ domain"/>
    <property type="match status" value="1"/>
</dbReference>
<evidence type="ECO:0000313" key="3">
    <source>
        <dbReference type="EMBL" id="POG81702.1"/>
    </source>
</evidence>
<dbReference type="Proteomes" id="UP000018888">
    <property type="component" value="Unassembled WGS sequence"/>
</dbReference>
<dbReference type="Pfam" id="PF00651">
    <property type="entry name" value="BTB"/>
    <property type="match status" value="1"/>
</dbReference>
<proteinExistence type="predicted"/>
<name>U9T4P5_RHIID</name>
<dbReference type="InterPro" id="IPR052407">
    <property type="entry name" value="BTB_POZ_domain_cont_9"/>
</dbReference>